<dbReference type="InterPro" id="IPR043502">
    <property type="entry name" value="DNA/RNA_pol_sf"/>
</dbReference>
<sequence>DRGTEDVWIMDSDCSRHMTGHRKWFSSLNPVSTKEYITFGDNGQGKVLGVGSVSLSAKLSLREVAFVRNLGFNLVSVSQLLDEGFEVRFKKGAAAFLMLRKPLVDLTSVSGPVHCLVASPPADIWKWHRRLGHLGFDLLVRLSSMGLIRRLPKLRAEKDLVCHPCRHGKMVAASHTPVSQVVASYPGELLHMDTLGPARVASVSGKWYVLAVVDDFSLFSWVFFMEFKDEAFGFLWDLVLRLRNESHKAMRAIRSDNGGEFRNSRFENFCRDLGLEHQFSSPYTSPQNGVVERKNRTLVEMAQTMLDEHRTPRRFWAEAVNTACYIENRIFLRAFLGKTSYELRFGRQPSVKHLRTFGCRCSVLKKARHLDKFESRCLDGIFLGYASNSRAFRVWILEAKQVVETCEVSFDETMPCSTPAFELSGDDEEGTPIFEDEEGAVDDGDAGATAPAAAPAPSTTSSDDEGGPLPTVSSSLPRQQANAEAGPAEDAGEVTSEIVPSRQVQRDHPPHRMIGDIHQHVTRSSVTSLAFFSHSAYVASFEPRDVSHPLSDPNWVNAMHEESENFERNHVWDLVEPPPNCRPIGTKWVFKNKQGADGMVVRNKARLVAQGFCQKEGIDYEETFAPIAHLEAIRILLAFEAFKGFQLQQMDVNSAFLNGFIEEEVYVRQPPGFESARYPNRVYKLRKALYGLKQAPRAWYARLKSFRLKSGFVMGSVDKTLFLLSRGGDTLIVQIYVDDIIFGGSSHVLVSSFAEQMSREFEMSLMGELQFFLGLQIKQGLEGTFVHQAKYTRDILKKFNMGDSKPMTTPMSTNTALDADEDRGAFVVCLCARYQTSPRTSHHQAVKRIFRYLKFTPELGLWYSSGSSLSLRGFSDADHTSCRIDRKSTFGTCQLLGTSLVSWSSRKQASVALSTTKAEYVAAASCCSQLLWMKATLSDFGLRFGRIPLLVDSTSAISVAKNPVLHSRTKHIDVRFHFLRDHYEKGDIDLVHVVYANQLADIFTKPLEFDAFTRLRGELGVLQVEGVDNVLIKGEIES</sequence>
<dbReference type="InterPro" id="IPR054722">
    <property type="entry name" value="PolX-like_BBD"/>
</dbReference>
<proteinExistence type="predicted"/>
<feature type="domain" description="Integrase catalytic" evidence="6">
    <location>
        <begin position="182"/>
        <end position="348"/>
    </location>
</feature>
<dbReference type="InterPro" id="IPR013103">
    <property type="entry name" value="RVT_2"/>
</dbReference>
<keyword evidence="2" id="KW-0479">Metal-binding</keyword>
<dbReference type="Proteomes" id="UP001341281">
    <property type="component" value="Chromosome 05"/>
</dbReference>
<dbReference type="Pfam" id="PF22936">
    <property type="entry name" value="Pol_BBD"/>
    <property type="match status" value="1"/>
</dbReference>
<dbReference type="InterPro" id="IPR036397">
    <property type="entry name" value="RNaseH_sf"/>
</dbReference>
<dbReference type="PANTHER" id="PTHR42648">
    <property type="entry name" value="TRANSPOSASE, PUTATIVE-RELATED"/>
    <property type="match status" value="1"/>
</dbReference>
<accession>A0AAQ3TPY6</accession>
<dbReference type="Pfam" id="PF00665">
    <property type="entry name" value="rve"/>
    <property type="match status" value="1"/>
</dbReference>
<feature type="compositionally biased region" description="Low complexity" evidence="5">
    <location>
        <begin position="446"/>
        <end position="461"/>
    </location>
</feature>
<evidence type="ECO:0000313" key="7">
    <source>
        <dbReference type="EMBL" id="WVZ75665.1"/>
    </source>
</evidence>
<dbReference type="GO" id="GO:0006508">
    <property type="term" value="P:proteolysis"/>
    <property type="evidence" value="ECO:0007669"/>
    <property type="project" value="UniProtKB-KW"/>
</dbReference>
<dbReference type="SUPFAM" id="SSF53098">
    <property type="entry name" value="Ribonuclease H-like"/>
    <property type="match status" value="1"/>
</dbReference>
<dbReference type="InterPro" id="IPR001584">
    <property type="entry name" value="Integrase_cat-core"/>
</dbReference>
<feature type="compositionally biased region" description="Acidic residues" evidence="5">
    <location>
        <begin position="424"/>
        <end position="445"/>
    </location>
</feature>
<feature type="compositionally biased region" description="Polar residues" evidence="5">
    <location>
        <begin position="471"/>
        <end position="482"/>
    </location>
</feature>
<dbReference type="EMBL" id="CP144749">
    <property type="protein sequence ID" value="WVZ75665.1"/>
    <property type="molecule type" value="Genomic_DNA"/>
</dbReference>
<evidence type="ECO:0000256" key="3">
    <source>
        <dbReference type="ARBA" id="ARBA00022750"/>
    </source>
</evidence>
<dbReference type="AlphaFoldDB" id="A0AAQ3TPY6"/>
<dbReference type="Pfam" id="PF07727">
    <property type="entry name" value="RVT_2"/>
    <property type="match status" value="1"/>
</dbReference>
<evidence type="ECO:0000256" key="2">
    <source>
        <dbReference type="ARBA" id="ARBA00022723"/>
    </source>
</evidence>
<dbReference type="PANTHER" id="PTHR42648:SF21">
    <property type="entry name" value="CYSTEINE-RICH RLK (RECEPTOR-LIKE PROTEIN KINASE) 8"/>
    <property type="match status" value="1"/>
</dbReference>
<dbReference type="InterPro" id="IPR039537">
    <property type="entry name" value="Retrotran_Ty1/copia-like"/>
</dbReference>
<dbReference type="Gene3D" id="3.30.420.10">
    <property type="entry name" value="Ribonuclease H-like superfamily/Ribonuclease H"/>
    <property type="match status" value="1"/>
</dbReference>
<dbReference type="Pfam" id="PF25597">
    <property type="entry name" value="SH3_retrovirus"/>
    <property type="match status" value="1"/>
</dbReference>
<dbReference type="InterPro" id="IPR057670">
    <property type="entry name" value="SH3_retrovirus"/>
</dbReference>
<dbReference type="InterPro" id="IPR025724">
    <property type="entry name" value="GAG-pre-integrase_dom"/>
</dbReference>
<keyword evidence="4" id="KW-0378">Hydrolase</keyword>
<dbReference type="CDD" id="cd09272">
    <property type="entry name" value="RNase_HI_RT_Ty1"/>
    <property type="match status" value="1"/>
</dbReference>
<evidence type="ECO:0000256" key="1">
    <source>
        <dbReference type="ARBA" id="ARBA00022670"/>
    </source>
</evidence>
<dbReference type="GO" id="GO:0003676">
    <property type="term" value="F:nucleic acid binding"/>
    <property type="evidence" value="ECO:0007669"/>
    <property type="project" value="InterPro"/>
</dbReference>
<feature type="region of interest" description="Disordered" evidence="5">
    <location>
        <begin position="417"/>
        <end position="495"/>
    </location>
</feature>
<keyword evidence="3" id="KW-0064">Aspartyl protease</keyword>
<gene>
    <name evidence="7" type="ORF">U9M48_023700</name>
</gene>
<dbReference type="InterPro" id="IPR012337">
    <property type="entry name" value="RNaseH-like_sf"/>
</dbReference>
<protein>
    <recommendedName>
        <fullName evidence="6">Integrase catalytic domain-containing protein</fullName>
    </recommendedName>
</protein>
<dbReference type="SUPFAM" id="SSF56672">
    <property type="entry name" value="DNA/RNA polymerases"/>
    <property type="match status" value="1"/>
</dbReference>
<dbReference type="Pfam" id="PF13976">
    <property type="entry name" value="gag_pre-integrs"/>
    <property type="match status" value="1"/>
</dbReference>
<dbReference type="GO" id="GO:0015074">
    <property type="term" value="P:DNA integration"/>
    <property type="evidence" value="ECO:0007669"/>
    <property type="project" value="InterPro"/>
</dbReference>
<evidence type="ECO:0000259" key="6">
    <source>
        <dbReference type="PROSITE" id="PS50994"/>
    </source>
</evidence>
<evidence type="ECO:0000256" key="4">
    <source>
        <dbReference type="ARBA" id="ARBA00022801"/>
    </source>
</evidence>
<keyword evidence="1" id="KW-0645">Protease</keyword>
<evidence type="ECO:0000313" key="8">
    <source>
        <dbReference type="Proteomes" id="UP001341281"/>
    </source>
</evidence>
<evidence type="ECO:0000256" key="5">
    <source>
        <dbReference type="SAM" id="MobiDB-lite"/>
    </source>
</evidence>
<dbReference type="GO" id="GO:0004190">
    <property type="term" value="F:aspartic-type endopeptidase activity"/>
    <property type="evidence" value="ECO:0007669"/>
    <property type="project" value="UniProtKB-KW"/>
</dbReference>
<organism evidence="7 8">
    <name type="scientific">Paspalum notatum var. saurae</name>
    <dbReference type="NCBI Taxonomy" id="547442"/>
    <lineage>
        <taxon>Eukaryota</taxon>
        <taxon>Viridiplantae</taxon>
        <taxon>Streptophyta</taxon>
        <taxon>Embryophyta</taxon>
        <taxon>Tracheophyta</taxon>
        <taxon>Spermatophyta</taxon>
        <taxon>Magnoliopsida</taxon>
        <taxon>Liliopsida</taxon>
        <taxon>Poales</taxon>
        <taxon>Poaceae</taxon>
        <taxon>PACMAD clade</taxon>
        <taxon>Panicoideae</taxon>
        <taxon>Andropogonodae</taxon>
        <taxon>Paspaleae</taxon>
        <taxon>Paspalinae</taxon>
        <taxon>Paspalum</taxon>
    </lineage>
</organism>
<keyword evidence="8" id="KW-1185">Reference proteome</keyword>
<feature type="non-terminal residue" evidence="7">
    <location>
        <position position="1038"/>
    </location>
</feature>
<dbReference type="GO" id="GO:0046872">
    <property type="term" value="F:metal ion binding"/>
    <property type="evidence" value="ECO:0007669"/>
    <property type="project" value="UniProtKB-KW"/>
</dbReference>
<name>A0AAQ3TPY6_PASNO</name>
<reference evidence="7 8" key="1">
    <citation type="submission" date="2024-02" db="EMBL/GenBank/DDBJ databases">
        <title>High-quality chromosome-scale genome assembly of Pensacola bahiagrass (Paspalum notatum Flugge var. saurae).</title>
        <authorList>
            <person name="Vega J.M."/>
            <person name="Podio M."/>
            <person name="Orjuela J."/>
            <person name="Siena L.A."/>
            <person name="Pessino S.C."/>
            <person name="Combes M.C."/>
            <person name="Mariac C."/>
            <person name="Albertini E."/>
            <person name="Pupilli F."/>
            <person name="Ortiz J.P.A."/>
            <person name="Leblanc O."/>
        </authorList>
    </citation>
    <scope>NUCLEOTIDE SEQUENCE [LARGE SCALE GENOMIC DNA]</scope>
    <source>
        <strain evidence="7">R1</strain>
        <tissue evidence="7">Leaf</tissue>
    </source>
</reference>
<dbReference type="PROSITE" id="PS50994">
    <property type="entry name" value="INTEGRASE"/>
    <property type="match status" value="1"/>
</dbReference>